<dbReference type="Gene3D" id="1.10.150.130">
    <property type="match status" value="1"/>
</dbReference>
<keyword evidence="3 5" id="KW-0238">DNA-binding</keyword>
<evidence type="ECO:0000256" key="1">
    <source>
        <dbReference type="ARBA" id="ARBA00008857"/>
    </source>
</evidence>
<dbReference type="Pfam" id="PF02899">
    <property type="entry name" value="Phage_int_SAM_1"/>
    <property type="match status" value="1"/>
</dbReference>
<dbReference type="PANTHER" id="PTHR30349">
    <property type="entry name" value="PHAGE INTEGRASE-RELATED"/>
    <property type="match status" value="1"/>
</dbReference>
<dbReference type="GO" id="GO:0006310">
    <property type="term" value="P:DNA recombination"/>
    <property type="evidence" value="ECO:0007669"/>
    <property type="project" value="UniProtKB-KW"/>
</dbReference>
<accession>A0A286PH90</accession>
<keyword evidence="9" id="KW-1185">Reference proteome</keyword>
<evidence type="ECO:0000259" key="7">
    <source>
        <dbReference type="PROSITE" id="PS51900"/>
    </source>
</evidence>
<feature type="domain" description="Tyr recombinase" evidence="6">
    <location>
        <begin position="169"/>
        <end position="381"/>
    </location>
</feature>
<dbReference type="PROSITE" id="PS51898">
    <property type="entry name" value="TYR_RECOMBINASE"/>
    <property type="match status" value="1"/>
</dbReference>
<feature type="domain" description="Core-binding (CB)" evidence="7">
    <location>
        <begin position="23"/>
        <end position="120"/>
    </location>
</feature>
<dbReference type="InterPro" id="IPR044068">
    <property type="entry name" value="CB"/>
</dbReference>
<dbReference type="InterPro" id="IPR002104">
    <property type="entry name" value="Integrase_catalytic"/>
</dbReference>
<proteinExistence type="inferred from homology"/>
<dbReference type="SUPFAM" id="SSF56349">
    <property type="entry name" value="DNA breaking-rejoining enzymes"/>
    <property type="match status" value="1"/>
</dbReference>
<dbReference type="InterPro" id="IPR011010">
    <property type="entry name" value="DNA_brk_join_enz"/>
</dbReference>
<sequence length="395" mass="44202">MAHSLAVRPSNGQRTWTVIDEKYRTVAPVEEWLEAHRPLWSPNTVRGYATSLAQWWTFLEQRDETARWRDLGVPAVTGFLSWLRNGRTVEHMLVEPEQVPAAETLEARLAALISFYRWQEAVFAVPVAGRLMRGAPRRAPARGLLAHLDARSTPGPSSLVRVRRHRHRGRPPLLLPAEIQGILDGCAMPDASVGEWAGNLRDRLLFALLAESGMRLGEALGLRIGDFVMGRGSTPYVEIVPREDNPNGARVKMMRPRRVYVGTDLERLFADYLTHMACRAAEVGIEIGTDSPLLVNLTGPPLLAALREGTVQDKTAALRKRSIGPSSWTPHWFRHSHATALLLAGTPEWVVSRRLGHVHVQTTLDLYGWVREDEALRAAANWKSYIASWQVTDGR</sequence>
<dbReference type="Pfam" id="PF00589">
    <property type="entry name" value="Phage_integrase"/>
    <property type="match status" value="1"/>
</dbReference>
<keyword evidence="2" id="KW-0229">DNA integration</keyword>
<evidence type="ECO:0000256" key="3">
    <source>
        <dbReference type="ARBA" id="ARBA00023125"/>
    </source>
</evidence>
<gene>
    <name evidence="8" type="ORF">SO3561_10494</name>
</gene>
<protein>
    <submittedName>
        <fullName evidence="8">Putative transposase/phage integrase</fullName>
    </submittedName>
</protein>
<dbReference type="InterPro" id="IPR004107">
    <property type="entry name" value="Integrase_SAM-like_N"/>
</dbReference>
<dbReference type="PROSITE" id="PS51900">
    <property type="entry name" value="CB"/>
    <property type="match status" value="1"/>
</dbReference>
<organism evidence="8 9">
    <name type="scientific">Streptomyces olivochromogenes</name>
    <dbReference type="NCBI Taxonomy" id="1963"/>
    <lineage>
        <taxon>Bacteria</taxon>
        <taxon>Bacillati</taxon>
        <taxon>Actinomycetota</taxon>
        <taxon>Actinomycetes</taxon>
        <taxon>Kitasatosporales</taxon>
        <taxon>Streptomycetaceae</taxon>
        <taxon>Streptomyces</taxon>
    </lineage>
</organism>
<name>A0A286PH90_STROL</name>
<evidence type="ECO:0000313" key="8">
    <source>
        <dbReference type="EMBL" id="GAX58919.1"/>
    </source>
</evidence>
<dbReference type="InterPro" id="IPR050090">
    <property type="entry name" value="Tyrosine_recombinase_XerCD"/>
</dbReference>
<keyword evidence="4" id="KW-0233">DNA recombination</keyword>
<evidence type="ECO:0000313" key="9">
    <source>
        <dbReference type="Proteomes" id="UP000217446"/>
    </source>
</evidence>
<dbReference type="GO" id="GO:0015074">
    <property type="term" value="P:DNA integration"/>
    <property type="evidence" value="ECO:0007669"/>
    <property type="project" value="UniProtKB-KW"/>
</dbReference>
<dbReference type="Gene3D" id="1.10.443.10">
    <property type="entry name" value="Intergrase catalytic core"/>
    <property type="match status" value="1"/>
</dbReference>
<dbReference type="InterPro" id="IPR010998">
    <property type="entry name" value="Integrase_recombinase_N"/>
</dbReference>
<evidence type="ECO:0000259" key="6">
    <source>
        <dbReference type="PROSITE" id="PS51898"/>
    </source>
</evidence>
<dbReference type="STRING" id="1963.AQJ27_48975"/>
<evidence type="ECO:0000256" key="2">
    <source>
        <dbReference type="ARBA" id="ARBA00022908"/>
    </source>
</evidence>
<dbReference type="EMBL" id="BDQI01000071">
    <property type="protein sequence ID" value="GAX58919.1"/>
    <property type="molecule type" value="Genomic_DNA"/>
</dbReference>
<comment type="caution">
    <text evidence="8">The sequence shown here is derived from an EMBL/GenBank/DDBJ whole genome shotgun (WGS) entry which is preliminary data.</text>
</comment>
<dbReference type="AlphaFoldDB" id="A0A286PH90"/>
<evidence type="ECO:0000256" key="5">
    <source>
        <dbReference type="PROSITE-ProRule" id="PRU01248"/>
    </source>
</evidence>
<reference evidence="9" key="1">
    <citation type="submission" date="2017-05" db="EMBL/GenBank/DDBJ databases">
        <title>Streptomyces olivochromogenes NBRC 3561 whole genome shotgun sequence.</title>
        <authorList>
            <person name="Dohra H."/>
            <person name="Kodani S."/>
        </authorList>
    </citation>
    <scope>NUCLEOTIDE SEQUENCE [LARGE SCALE GENOMIC DNA]</scope>
    <source>
        <strain evidence="9">NBRC 3561</strain>
    </source>
</reference>
<dbReference type="Proteomes" id="UP000217446">
    <property type="component" value="Unassembled WGS sequence"/>
</dbReference>
<dbReference type="PANTHER" id="PTHR30349:SF41">
    <property type="entry name" value="INTEGRASE_RECOMBINASE PROTEIN MJ0367-RELATED"/>
    <property type="match status" value="1"/>
</dbReference>
<comment type="similarity">
    <text evidence="1">Belongs to the 'phage' integrase family.</text>
</comment>
<dbReference type="GO" id="GO:0003677">
    <property type="term" value="F:DNA binding"/>
    <property type="evidence" value="ECO:0007669"/>
    <property type="project" value="UniProtKB-UniRule"/>
</dbReference>
<evidence type="ECO:0000256" key="4">
    <source>
        <dbReference type="ARBA" id="ARBA00023172"/>
    </source>
</evidence>
<dbReference type="InterPro" id="IPR013762">
    <property type="entry name" value="Integrase-like_cat_sf"/>
</dbReference>